<keyword evidence="4 12" id="KW-1003">Cell membrane</keyword>
<dbReference type="Gene3D" id="3.40.50.300">
    <property type="entry name" value="P-loop containing nucleotide triphosphate hydrolases"/>
    <property type="match status" value="3"/>
</dbReference>
<evidence type="ECO:0000259" key="15">
    <source>
        <dbReference type="PROSITE" id="PS51194"/>
    </source>
</evidence>
<dbReference type="HAMAP" id="MF_01382">
    <property type="entry name" value="SecA"/>
    <property type="match status" value="1"/>
</dbReference>
<dbReference type="PANTHER" id="PTHR30612:SF0">
    <property type="entry name" value="CHLOROPLAST PROTEIN-TRANSPORTING ATPASE"/>
    <property type="match status" value="1"/>
</dbReference>
<feature type="binding site" evidence="12">
    <location>
        <position position="526"/>
    </location>
    <ligand>
        <name>ATP</name>
        <dbReference type="ChEBI" id="CHEBI:30616"/>
    </ligand>
</feature>
<dbReference type="InterPro" id="IPR011116">
    <property type="entry name" value="SecA_Wing/Scaffold"/>
</dbReference>
<proteinExistence type="inferred from homology"/>
<dbReference type="EC" id="7.4.2.8" evidence="12"/>
<dbReference type="SMART" id="SM00957">
    <property type="entry name" value="SecA_DEAD"/>
    <property type="match status" value="1"/>
</dbReference>
<dbReference type="InterPro" id="IPR036266">
    <property type="entry name" value="SecA_Wing/Scaffold_sf"/>
</dbReference>
<dbReference type="Pfam" id="PF07516">
    <property type="entry name" value="SecA_SW"/>
    <property type="match status" value="1"/>
</dbReference>
<dbReference type="PROSITE" id="PS01312">
    <property type="entry name" value="SECA"/>
    <property type="match status" value="1"/>
</dbReference>
<keyword evidence="10 12" id="KW-0811">Translocation</keyword>
<evidence type="ECO:0000313" key="18">
    <source>
        <dbReference type="Proteomes" id="UP000199103"/>
    </source>
</evidence>
<dbReference type="GO" id="GO:0005829">
    <property type="term" value="C:cytosol"/>
    <property type="evidence" value="ECO:0007669"/>
    <property type="project" value="TreeGrafter"/>
</dbReference>
<dbReference type="PROSITE" id="PS51192">
    <property type="entry name" value="HELICASE_ATP_BIND_1"/>
    <property type="match status" value="1"/>
</dbReference>
<dbReference type="InterPro" id="IPR014018">
    <property type="entry name" value="SecA_motor_DEAD"/>
</dbReference>
<name>A0A1H1V9A7_9ACTN</name>
<evidence type="ECO:0000259" key="14">
    <source>
        <dbReference type="PROSITE" id="PS51192"/>
    </source>
</evidence>
<feature type="binding site" evidence="12">
    <location>
        <begin position="138"/>
        <end position="142"/>
    </location>
    <ligand>
        <name>ATP</name>
        <dbReference type="ChEBI" id="CHEBI:30616"/>
    </ligand>
</feature>
<gene>
    <name evidence="12" type="primary">secA</name>
    <name evidence="17" type="ORF">SAMN04489812_3114</name>
</gene>
<dbReference type="PROSITE" id="PS51194">
    <property type="entry name" value="HELICASE_CTER"/>
    <property type="match status" value="1"/>
</dbReference>
<evidence type="ECO:0000256" key="9">
    <source>
        <dbReference type="ARBA" id="ARBA00022967"/>
    </source>
</evidence>
<keyword evidence="6 12" id="KW-0547">Nucleotide-binding</keyword>
<dbReference type="EMBL" id="LT629772">
    <property type="protein sequence ID" value="SDS81210.1"/>
    <property type="molecule type" value="Genomic_DNA"/>
</dbReference>
<dbReference type="InterPro" id="IPR036670">
    <property type="entry name" value="SecA_X-link_sf"/>
</dbReference>
<keyword evidence="3 12" id="KW-0813">Transport</keyword>
<dbReference type="PRINTS" id="PR00906">
    <property type="entry name" value="SECA"/>
</dbReference>
<keyword evidence="5 12" id="KW-0963">Cytoplasm</keyword>
<evidence type="ECO:0000259" key="16">
    <source>
        <dbReference type="PROSITE" id="PS51196"/>
    </source>
</evidence>
<feature type="domain" description="SecA family profile" evidence="16">
    <location>
        <begin position="40"/>
        <end position="606"/>
    </location>
</feature>
<dbReference type="Gene3D" id="3.90.1440.10">
    <property type="entry name" value="SecA, preprotein cross-linking domain"/>
    <property type="match status" value="1"/>
</dbReference>
<dbReference type="InterPro" id="IPR000185">
    <property type="entry name" value="SecA"/>
</dbReference>
<dbReference type="NCBIfam" id="TIGR04221">
    <property type="entry name" value="SecA2_Mycobac"/>
    <property type="match status" value="1"/>
</dbReference>
<dbReference type="Proteomes" id="UP000199103">
    <property type="component" value="Chromosome I"/>
</dbReference>
<evidence type="ECO:0000256" key="6">
    <source>
        <dbReference type="ARBA" id="ARBA00022741"/>
    </source>
</evidence>
<evidence type="ECO:0000256" key="4">
    <source>
        <dbReference type="ARBA" id="ARBA00022475"/>
    </source>
</evidence>
<feature type="domain" description="Helicase C-terminal" evidence="15">
    <location>
        <begin position="451"/>
        <end position="613"/>
    </location>
</feature>
<dbReference type="SMART" id="SM00958">
    <property type="entry name" value="SecA_PP_bind"/>
    <property type="match status" value="1"/>
</dbReference>
<dbReference type="AlphaFoldDB" id="A0A1H1V9A7"/>
<dbReference type="GO" id="GO:0005886">
    <property type="term" value="C:plasma membrane"/>
    <property type="evidence" value="ECO:0007669"/>
    <property type="project" value="UniProtKB-SubCell"/>
</dbReference>
<evidence type="ECO:0000256" key="13">
    <source>
        <dbReference type="SAM" id="MobiDB-lite"/>
    </source>
</evidence>
<dbReference type="CDD" id="cd18803">
    <property type="entry name" value="SF2_C_secA"/>
    <property type="match status" value="1"/>
</dbReference>
<keyword evidence="7 12" id="KW-0067">ATP-binding</keyword>
<evidence type="ECO:0000313" key="17">
    <source>
        <dbReference type="EMBL" id="SDS81210.1"/>
    </source>
</evidence>
<dbReference type="InterPro" id="IPR011115">
    <property type="entry name" value="SecA_DEAD"/>
</dbReference>
<comment type="subcellular location">
    <subcellularLocation>
        <location evidence="12">Cell membrane</location>
        <topology evidence="12">Peripheral membrane protein</topology>
        <orientation evidence="12">Cytoplasmic side</orientation>
    </subcellularLocation>
    <subcellularLocation>
        <location evidence="12">Cytoplasm</location>
    </subcellularLocation>
    <subcellularLocation>
        <location evidence="1">Membrane</location>
        <topology evidence="1">Peripheral membrane protein</topology>
    </subcellularLocation>
    <text evidence="12">Distribution is 50-50.</text>
</comment>
<dbReference type="STRING" id="630515.SAMN04489812_3114"/>
<evidence type="ECO:0000256" key="10">
    <source>
        <dbReference type="ARBA" id="ARBA00023010"/>
    </source>
</evidence>
<feature type="region of interest" description="Disordered" evidence="13">
    <location>
        <begin position="1"/>
        <end position="20"/>
    </location>
</feature>
<dbReference type="InterPro" id="IPR044722">
    <property type="entry name" value="SecA_SF2_C"/>
</dbReference>
<dbReference type="GO" id="GO:0005524">
    <property type="term" value="F:ATP binding"/>
    <property type="evidence" value="ECO:0007669"/>
    <property type="project" value="UniProtKB-UniRule"/>
</dbReference>
<dbReference type="GO" id="GO:0017038">
    <property type="term" value="P:protein import"/>
    <property type="evidence" value="ECO:0007669"/>
    <property type="project" value="InterPro"/>
</dbReference>
<organism evidence="17 18">
    <name type="scientific">Microlunatus soli</name>
    <dbReference type="NCBI Taxonomy" id="630515"/>
    <lineage>
        <taxon>Bacteria</taxon>
        <taxon>Bacillati</taxon>
        <taxon>Actinomycetota</taxon>
        <taxon>Actinomycetes</taxon>
        <taxon>Propionibacteriales</taxon>
        <taxon>Propionibacteriaceae</taxon>
        <taxon>Microlunatus</taxon>
    </lineage>
</organism>
<dbReference type="GO" id="GO:0008564">
    <property type="term" value="F:protein-exporting ATPase activity"/>
    <property type="evidence" value="ECO:0007669"/>
    <property type="project" value="UniProtKB-EC"/>
</dbReference>
<evidence type="ECO:0000256" key="1">
    <source>
        <dbReference type="ARBA" id="ARBA00004170"/>
    </source>
</evidence>
<evidence type="ECO:0000256" key="7">
    <source>
        <dbReference type="ARBA" id="ARBA00022840"/>
    </source>
</evidence>
<dbReference type="CDD" id="cd17928">
    <property type="entry name" value="DEXDc_SecA"/>
    <property type="match status" value="1"/>
</dbReference>
<dbReference type="Pfam" id="PF01043">
    <property type="entry name" value="SecA_PP_bind"/>
    <property type="match status" value="1"/>
</dbReference>
<dbReference type="PANTHER" id="PTHR30612">
    <property type="entry name" value="SECA INNER MEMBRANE COMPONENT OF SEC PROTEIN SECRETION SYSTEM"/>
    <property type="match status" value="1"/>
</dbReference>
<dbReference type="SUPFAM" id="SSF52540">
    <property type="entry name" value="P-loop containing nucleoside triphosphate hydrolases"/>
    <property type="match status" value="2"/>
</dbReference>
<dbReference type="Gene3D" id="1.10.3060.10">
    <property type="entry name" value="Helical scaffold and wing domains of SecA"/>
    <property type="match status" value="1"/>
</dbReference>
<dbReference type="OrthoDB" id="9805579at2"/>
<dbReference type="Pfam" id="PF07517">
    <property type="entry name" value="SecA_DEAD"/>
    <property type="match status" value="1"/>
</dbReference>
<dbReference type="FunFam" id="3.40.50.300:FF:000429">
    <property type="entry name" value="Preprotein translocase subunit SecA"/>
    <property type="match status" value="1"/>
</dbReference>
<reference evidence="17 18" key="1">
    <citation type="submission" date="2016-10" db="EMBL/GenBank/DDBJ databases">
        <authorList>
            <person name="de Groot N.N."/>
        </authorList>
    </citation>
    <scope>NUCLEOTIDE SEQUENCE [LARGE SCALE GENOMIC DNA]</scope>
    <source>
        <strain evidence="17 18">DSM 21800</strain>
    </source>
</reference>
<feature type="domain" description="Helicase ATP-binding" evidence="14">
    <location>
        <begin position="122"/>
        <end position="280"/>
    </location>
</feature>
<keyword evidence="8 12" id="KW-0653">Protein transport</keyword>
<dbReference type="SUPFAM" id="SSF81767">
    <property type="entry name" value="Pre-protein crosslinking domain of SecA"/>
    <property type="match status" value="1"/>
</dbReference>
<dbReference type="InterPro" id="IPR020937">
    <property type="entry name" value="SecA_CS"/>
</dbReference>
<comment type="function">
    <text evidence="12">Part of the Sec protein translocase complex. Interacts with the SecYEG preprotein conducting channel. Has a central role in coupling the hydrolysis of ATP to the transfer of proteins into and across the cell membrane, serving as an ATP-driven molecular motor driving the stepwise translocation of polypeptide chains across the membrane.</text>
</comment>
<dbReference type="InterPro" id="IPR026389">
    <property type="entry name" value="SecA_Actinobact-type"/>
</dbReference>
<dbReference type="InterPro" id="IPR011130">
    <property type="entry name" value="SecA_preprotein_X-link_dom"/>
</dbReference>
<comment type="similarity">
    <text evidence="2 12">Belongs to the SecA family.</text>
</comment>
<dbReference type="GO" id="GO:0006605">
    <property type="term" value="P:protein targeting"/>
    <property type="evidence" value="ECO:0007669"/>
    <property type="project" value="UniProtKB-UniRule"/>
</dbReference>
<dbReference type="SUPFAM" id="SSF81886">
    <property type="entry name" value="Helical scaffold and wing domains of SecA"/>
    <property type="match status" value="1"/>
</dbReference>
<dbReference type="Pfam" id="PF21090">
    <property type="entry name" value="P-loop_SecA"/>
    <property type="match status" value="1"/>
</dbReference>
<evidence type="ECO:0000256" key="2">
    <source>
        <dbReference type="ARBA" id="ARBA00007650"/>
    </source>
</evidence>
<evidence type="ECO:0000256" key="11">
    <source>
        <dbReference type="ARBA" id="ARBA00023136"/>
    </source>
</evidence>
<dbReference type="PROSITE" id="PS51196">
    <property type="entry name" value="SECA_MOTOR_DEAD"/>
    <property type="match status" value="1"/>
</dbReference>
<dbReference type="GO" id="GO:0043952">
    <property type="term" value="P:protein transport by the Sec complex"/>
    <property type="evidence" value="ECO:0007669"/>
    <property type="project" value="TreeGrafter"/>
</dbReference>
<comment type="catalytic activity">
    <reaction evidence="12">
        <text>ATP + H2O + cellular proteinSide 1 = ADP + phosphate + cellular proteinSide 2.</text>
        <dbReference type="EC" id="7.4.2.8"/>
    </reaction>
</comment>
<keyword evidence="18" id="KW-1185">Reference proteome</keyword>
<feature type="binding site" evidence="12">
    <location>
        <position position="120"/>
    </location>
    <ligand>
        <name>ATP</name>
        <dbReference type="ChEBI" id="CHEBI:30616"/>
    </ligand>
</feature>
<keyword evidence="9 12" id="KW-1278">Translocase</keyword>
<dbReference type="InterPro" id="IPR027417">
    <property type="entry name" value="P-loop_NTPase"/>
</dbReference>
<evidence type="ECO:0000256" key="5">
    <source>
        <dbReference type="ARBA" id="ARBA00022490"/>
    </source>
</evidence>
<dbReference type="GO" id="GO:0065002">
    <property type="term" value="P:intracellular protein transmembrane transport"/>
    <property type="evidence" value="ECO:0007669"/>
    <property type="project" value="UniProtKB-UniRule"/>
</dbReference>
<evidence type="ECO:0000256" key="8">
    <source>
        <dbReference type="ARBA" id="ARBA00022927"/>
    </source>
</evidence>
<dbReference type="GO" id="GO:0031522">
    <property type="term" value="C:cell envelope Sec protein transport complex"/>
    <property type="evidence" value="ECO:0007669"/>
    <property type="project" value="TreeGrafter"/>
</dbReference>
<keyword evidence="11 12" id="KW-0472">Membrane</keyword>
<comment type="subunit">
    <text evidence="12">Monomer and homodimer. Part of the essential Sec protein translocation apparatus which comprises SecA, SecYEG and auxiliary proteins SecDF. Other proteins may also be involved.</text>
</comment>
<accession>A0A1H1V9A7</accession>
<evidence type="ECO:0000256" key="12">
    <source>
        <dbReference type="HAMAP-Rule" id="MF_01382"/>
    </source>
</evidence>
<protein>
    <recommendedName>
        <fullName evidence="12">Protein translocase subunit SecA</fullName>
        <ecNumber evidence="12">7.4.2.8</ecNumber>
    </recommendedName>
</protein>
<dbReference type="InterPro" id="IPR001650">
    <property type="entry name" value="Helicase_C-like"/>
</dbReference>
<evidence type="ECO:0000256" key="3">
    <source>
        <dbReference type="ARBA" id="ARBA00022448"/>
    </source>
</evidence>
<dbReference type="InterPro" id="IPR014001">
    <property type="entry name" value="Helicase_ATP-bd"/>
</dbReference>
<sequence length="804" mass="87483">MGHAAHPADSGVRTAARGPEWGDKRTQCGCACTVNGVGLKASLRRFIGKPGTANLGRQQSLAASAGELEAELEALDDDALRDRYDALWGPMDTKAELREFCAVLREAARRTIGERPFDVQLQGALGILDGTVVQMATGEGKTLAGAIAALGMTARGRRVRVMSVNDYLARRDAEWMAPLYRLLGVEVGWITAGIDHDQRKAGYAADICYGSVSEIGFDLLRDRMRTSVDERVQTDADALIIDEADSVMIDEAKVPLVLAGSLPVGDDGGSMAEIVSQLTKTEDYQTSDDGLQVNLTDIGLTRVEKLLGVDNLYAEGNELLLTKINVALYAETLVQRDIDYIVTDGAVQLVDANRGRVAQRQRWPDGLHAAVEAKEGLEVTDRGEILDTITVQALIKKYDLVGGMTGTATSAAEQFRGFYDLETGEIANNTPCIRTDDPDRIFVDDDSRDAAMVALIKQVHDQQRPVLVGTHSVAGSERIAAMLTEAGIEPAVLNAKNDTEEAEIIARAGRIGAVTVSTQMAGRGVDIKLGADADEHDQVVELGGLLVIGHGHYHTRRLDDQLRGRSGRQGDPGSSVIFVSLDDDPTTAAFQVRSTEVDEDTGEISAARVADEVEHAQRITEGALLDTHRNSWNYSQQLESQRNDVAGYRDRVLKDDLAATEFARLRADRWKELSEDVPVEVLNEAARQVMLHELDKVWSEHLAFADELREGIHLRALGRETPLMAFHAACDNAYRELRDGLLDRAAAAFDDAVITADGLDEEASGMERPTSTWTYMVDDMAFGSPEDRFLQALGGVIRHAVRAD</sequence>